<evidence type="ECO:0000313" key="13">
    <source>
        <dbReference type="Proteomes" id="UP001623592"/>
    </source>
</evidence>
<dbReference type="Proteomes" id="UP001623592">
    <property type="component" value="Unassembled WGS sequence"/>
</dbReference>
<comment type="caution">
    <text evidence="12">The sequence shown here is derived from an EMBL/GenBank/DDBJ whole genome shotgun (WGS) entry which is preliminary data.</text>
</comment>
<keyword evidence="10" id="KW-0812">Transmembrane</keyword>
<keyword evidence="5" id="KW-0547">Nucleotide-binding</keyword>
<keyword evidence="8" id="KW-0902">Two-component regulatory system</keyword>
<dbReference type="Pfam" id="PF07730">
    <property type="entry name" value="HisKA_3"/>
    <property type="match status" value="1"/>
</dbReference>
<protein>
    <recommendedName>
        <fullName evidence="2">histidine kinase</fullName>
        <ecNumber evidence="2">2.7.13.3</ecNumber>
    </recommendedName>
</protein>
<feature type="coiled-coil region" evidence="9">
    <location>
        <begin position="149"/>
        <end position="183"/>
    </location>
</feature>
<evidence type="ECO:0000256" key="3">
    <source>
        <dbReference type="ARBA" id="ARBA00022553"/>
    </source>
</evidence>
<dbReference type="PANTHER" id="PTHR24421">
    <property type="entry name" value="NITRATE/NITRITE SENSOR PROTEIN NARX-RELATED"/>
    <property type="match status" value="1"/>
</dbReference>
<evidence type="ECO:0000313" key="12">
    <source>
        <dbReference type="EMBL" id="MFL0252463.1"/>
    </source>
</evidence>
<evidence type="ECO:0000256" key="9">
    <source>
        <dbReference type="SAM" id="Coils"/>
    </source>
</evidence>
<feature type="transmembrane region" description="Helical" evidence="10">
    <location>
        <begin position="123"/>
        <end position="139"/>
    </location>
</feature>
<reference evidence="12 13" key="1">
    <citation type="submission" date="2024-11" db="EMBL/GenBank/DDBJ databases">
        <authorList>
            <person name="Heng Y.C."/>
            <person name="Lim A.C.H."/>
            <person name="Lee J.K.Y."/>
            <person name="Kittelmann S."/>
        </authorList>
    </citation>
    <scope>NUCLEOTIDE SEQUENCE [LARGE SCALE GENOMIC DNA]</scope>
    <source>
        <strain evidence="12 13">WILCCON 0114</strain>
    </source>
</reference>
<feature type="transmembrane region" description="Helical" evidence="10">
    <location>
        <begin position="61"/>
        <end position="88"/>
    </location>
</feature>
<keyword evidence="7" id="KW-0067">ATP-binding</keyword>
<dbReference type="InterPro" id="IPR036890">
    <property type="entry name" value="HATPase_C_sf"/>
</dbReference>
<dbReference type="CDD" id="cd16917">
    <property type="entry name" value="HATPase_UhpB-NarQ-NarX-like"/>
    <property type="match status" value="1"/>
</dbReference>
<evidence type="ECO:0000256" key="5">
    <source>
        <dbReference type="ARBA" id="ARBA00022741"/>
    </source>
</evidence>
<gene>
    <name evidence="12" type="ORF">ACJDT4_18795</name>
</gene>
<accession>A0ABW8TJM4</accession>
<evidence type="ECO:0000256" key="1">
    <source>
        <dbReference type="ARBA" id="ARBA00000085"/>
    </source>
</evidence>
<dbReference type="InterPro" id="IPR003594">
    <property type="entry name" value="HATPase_dom"/>
</dbReference>
<keyword evidence="10" id="KW-0472">Membrane</keyword>
<evidence type="ECO:0000256" key="2">
    <source>
        <dbReference type="ARBA" id="ARBA00012438"/>
    </source>
</evidence>
<evidence type="ECO:0000259" key="11">
    <source>
        <dbReference type="SMART" id="SM00387"/>
    </source>
</evidence>
<dbReference type="RefSeq" id="WP_406789119.1">
    <property type="nucleotide sequence ID" value="NZ_JBJIAA010000017.1"/>
</dbReference>
<keyword evidence="13" id="KW-1185">Reference proteome</keyword>
<proteinExistence type="predicted"/>
<keyword evidence="3" id="KW-0597">Phosphoprotein</keyword>
<dbReference type="SUPFAM" id="SSF55874">
    <property type="entry name" value="ATPase domain of HSP90 chaperone/DNA topoisomerase II/histidine kinase"/>
    <property type="match status" value="1"/>
</dbReference>
<organism evidence="12 13">
    <name type="scientific">Clostridium neuense</name>
    <dbReference type="NCBI Taxonomy" id="1728934"/>
    <lineage>
        <taxon>Bacteria</taxon>
        <taxon>Bacillati</taxon>
        <taxon>Bacillota</taxon>
        <taxon>Clostridia</taxon>
        <taxon>Eubacteriales</taxon>
        <taxon>Clostridiaceae</taxon>
        <taxon>Clostridium</taxon>
    </lineage>
</organism>
<keyword evidence="4" id="KW-0808">Transferase</keyword>
<evidence type="ECO:0000256" key="8">
    <source>
        <dbReference type="ARBA" id="ARBA00023012"/>
    </source>
</evidence>
<evidence type="ECO:0000256" key="6">
    <source>
        <dbReference type="ARBA" id="ARBA00022777"/>
    </source>
</evidence>
<sequence length="394" mass="45423">MDNNKHFVIIRYITIFFIIVGMVMSQKNLTSSMFIFILVFIINSQLRFFSLEKHFYKILSFILEIILTIAANFWIGGFLFAYLILLAIDSNVIFNKKEAIIFDTIIIIEGIVFSLNYSIENRGINLGVTILVVAVLYFAKDEKERKLKAQDLYDRLKISEEKLKKANKELELYAASIEEITTLRERNRISREIHDSVGHALSTMVIQLGAVEKMISKDPAAAENITKNLRKFTQKSLDEVRMAVREIKPKEFEEFEGILNIQELINNFKKMTGVDVRLSFTKEKWSLNSDQSFVIYRIIQEFLSNSVRHGKATIIHIMMAYTKKSIVVTLKDNGIGCDKLLEGVGMKSMKERIKALGGNFEYNSKRGHGFLVRIELEKQEKLKIYNEGDLNEGN</sequence>
<feature type="transmembrane region" description="Helical" evidence="10">
    <location>
        <begin position="6"/>
        <end position="24"/>
    </location>
</feature>
<dbReference type="Pfam" id="PF02518">
    <property type="entry name" value="HATPase_c"/>
    <property type="match status" value="1"/>
</dbReference>
<feature type="transmembrane region" description="Helical" evidence="10">
    <location>
        <begin position="100"/>
        <end position="117"/>
    </location>
</feature>
<comment type="catalytic activity">
    <reaction evidence="1">
        <text>ATP + protein L-histidine = ADP + protein N-phospho-L-histidine.</text>
        <dbReference type="EC" id="2.7.13.3"/>
    </reaction>
</comment>
<keyword evidence="10" id="KW-1133">Transmembrane helix</keyword>
<evidence type="ECO:0000256" key="10">
    <source>
        <dbReference type="SAM" id="Phobius"/>
    </source>
</evidence>
<keyword evidence="9" id="KW-0175">Coiled coil</keyword>
<dbReference type="EC" id="2.7.13.3" evidence="2"/>
<dbReference type="Gene3D" id="1.20.5.1930">
    <property type="match status" value="1"/>
</dbReference>
<evidence type="ECO:0000256" key="4">
    <source>
        <dbReference type="ARBA" id="ARBA00022679"/>
    </source>
</evidence>
<feature type="domain" description="Histidine kinase/HSP90-like ATPase" evidence="11">
    <location>
        <begin position="290"/>
        <end position="380"/>
    </location>
</feature>
<feature type="transmembrane region" description="Helical" evidence="10">
    <location>
        <begin position="31"/>
        <end position="49"/>
    </location>
</feature>
<name>A0ABW8TJM4_9CLOT</name>
<dbReference type="EMBL" id="JBJIAA010000017">
    <property type="protein sequence ID" value="MFL0252463.1"/>
    <property type="molecule type" value="Genomic_DNA"/>
</dbReference>
<dbReference type="Gene3D" id="3.30.565.10">
    <property type="entry name" value="Histidine kinase-like ATPase, C-terminal domain"/>
    <property type="match status" value="1"/>
</dbReference>
<dbReference type="InterPro" id="IPR011712">
    <property type="entry name" value="Sig_transdc_His_kin_sub3_dim/P"/>
</dbReference>
<dbReference type="SMART" id="SM00387">
    <property type="entry name" value="HATPase_c"/>
    <property type="match status" value="1"/>
</dbReference>
<keyword evidence="6 12" id="KW-0418">Kinase</keyword>
<dbReference type="GO" id="GO:0016301">
    <property type="term" value="F:kinase activity"/>
    <property type="evidence" value="ECO:0007669"/>
    <property type="project" value="UniProtKB-KW"/>
</dbReference>
<dbReference type="PANTHER" id="PTHR24421:SF10">
    <property type="entry name" value="NITRATE_NITRITE SENSOR PROTEIN NARQ"/>
    <property type="match status" value="1"/>
</dbReference>
<dbReference type="InterPro" id="IPR050482">
    <property type="entry name" value="Sensor_HK_TwoCompSys"/>
</dbReference>
<evidence type="ECO:0000256" key="7">
    <source>
        <dbReference type="ARBA" id="ARBA00022840"/>
    </source>
</evidence>